<organism evidence="1 2">
    <name type="scientific">Leptospira alexanderi serovar Manhao 3 str. L 60</name>
    <dbReference type="NCBI Taxonomy" id="1049759"/>
    <lineage>
        <taxon>Bacteria</taxon>
        <taxon>Pseudomonadati</taxon>
        <taxon>Spirochaetota</taxon>
        <taxon>Spirochaetia</taxon>
        <taxon>Leptospirales</taxon>
        <taxon>Leptospiraceae</taxon>
        <taxon>Leptospira</taxon>
    </lineage>
</organism>
<dbReference type="EMBL" id="AHMT02000053">
    <property type="protein sequence ID" value="EQA60823.1"/>
    <property type="molecule type" value="Genomic_DNA"/>
</dbReference>
<evidence type="ECO:0000313" key="1">
    <source>
        <dbReference type="EMBL" id="EQA60823.1"/>
    </source>
</evidence>
<dbReference type="Proteomes" id="UP000018747">
    <property type="component" value="Unassembled WGS sequence"/>
</dbReference>
<name>V6IAK0_9LEPT</name>
<evidence type="ECO:0000313" key="2">
    <source>
        <dbReference type="Proteomes" id="UP000018747"/>
    </source>
</evidence>
<gene>
    <name evidence="1" type="ORF">LEP1GSC062_1738</name>
</gene>
<protein>
    <submittedName>
        <fullName evidence="1">Uncharacterized protein</fullName>
    </submittedName>
</protein>
<accession>V6IAK0</accession>
<sequence>MPTEKEFIEKGRSPTIRNRVWKNKISYYGNFFNLTTFELL</sequence>
<comment type="caution">
    <text evidence="1">The sequence shown here is derived from an EMBL/GenBank/DDBJ whole genome shotgun (WGS) entry which is preliminary data.</text>
</comment>
<keyword evidence="2" id="KW-1185">Reference proteome</keyword>
<proteinExistence type="predicted"/>
<reference evidence="1" key="1">
    <citation type="submission" date="2013-05" db="EMBL/GenBank/DDBJ databases">
        <authorList>
            <person name="Harkins D.M."/>
            <person name="Durkin A.S."/>
            <person name="Brinkac L.M."/>
            <person name="Haft D.H."/>
            <person name="Selengut J.D."/>
            <person name="Sanka R."/>
            <person name="DePew J."/>
            <person name="Purushe J."/>
            <person name="Hartskeerl R.A."/>
            <person name="Ahmed A."/>
            <person name="van der Linden H."/>
            <person name="Goris M.G.A."/>
            <person name="Vinetz J.M."/>
            <person name="Sutton G.G."/>
            <person name="Nierman W.C."/>
            <person name="Fouts D.E."/>
        </authorList>
    </citation>
    <scope>NUCLEOTIDE SEQUENCE [LARGE SCALE GENOMIC DNA]</scope>
    <source>
        <strain evidence="1">L 60</strain>
    </source>
</reference>
<dbReference type="AlphaFoldDB" id="V6IAK0"/>